<comment type="caution">
    <text evidence="2">The sequence shown here is derived from an EMBL/GenBank/DDBJ whole genome shotgun (WGS) entry which is preliminary data.</text>
</comment>
<gene>
    <name evidence="2" type="ORF">NH26_23600</name>
</gene>
<accession>A0A1S1YU60</accession>
<keyword evidence="1" id="KW-0472">Membrane</keyword>
<keyword evidence="1" id="KW-0812">Transmembrane</keyword>
<feature type="transmembrane region" description="Helical" evidence="1">
    <location>
        <begin position="6"/>
        <end position="24"/>
    </location>
</feature>
<proteinExistence type="predicted"/>
<keyword evidence="3" id="KW-1185">Reference proteome</keyword>
<organism evidence="2 3">
    <name type="scientific">Flammeovirga pacifica</name>
    <dbReference type="NCBI Taxonomy" id="915059"/>
    <lineage>
        <taxon>Bacteria</taxon>
        <taxon>Pseudomonadati</taxon>
        <taxon>Bacteroidota</taxon>
        <taxon>Cytophagia</taxon>
        <taxon>Cytophagales</taxon>
        <taxon>Flammeovirgaceae</taxon>
        <taxon>Flammeovirga</taxon>
    </lineage>
</organism>
<keyword evidence="1" id="KW-1133">Transmembrane helix</keyword>
<evidence type="ECO:0000256" key="1">
    <source>
        <dbReference type="SAM" id="Phobius"/>
    </source>
</evidence>
<dbReference type="RefSeq" id="WP_044217090.1">
    <property type="nucleotide sequence ID" value="NZ_JRYR02000002.1"/>
</dbReference>
<dbReference type="EMBL" id="JRYR02000002">
    <property type="protein sequence ID" value="OHX64561.1"/>
    <property type="molecule type" value="Genomic_DNA"/>
</dbReference>
<evidence type="ECO:0000313" key="2">
    <source>
        <dbReference type="EMBL" id="OHX64561.1"/>
    </source>
</evidence>
<protein>
    <submittedName>
        <fullName evidence="2">Uncharacterized protein</fullName>
    </submittedName>
</protein>
<dbReference type="Proteomes" id="UP000179797">
    <property type="component" value="Unassembled WGS sequence"/>
</dbReference>
<evidence type="ECO:0000313" key="3">
    <source>
        <dbReference type="Proteomes" id="UP000179797"/>
    </source>
</evidence>
<reference evidence="2 3" key="1">
    <citation type="journal article" date="2012" name="Int. J. Syst. Evol. Microbiol.">
        <title>Flammeovirga pacifica sp. nov., isolated from deep-sea sediment.</title>
        <authorList>
            <person name="Xu H."/>
            <person name="Fu Y."/>
            <person name="Yang N."/>
            <person name="Ding Z."/>
            <person name="Lai Q."/>
            <person name="Zeng R."/>
        </authorList>
    </citation>
    <scope>NUCLEOTIDE SEQUENCE [LARGE SCALE GENOMIC DNA]</scope>
    <source>
        <strain evidence="3">DSM 24597 / LMG 26175 / WPAGA1</strain>
    </source>
</reference>
<name>A0A1S1YU60_FLAPC</name>
<dbReference type="AlphaFoldDB" id="A0A1S1YU60"/>
<sequence>MKFLKYTIAILLLITVGFGLDWFANEMNRFGKTVIEDYKRQAEFLKQHKDSTGQLIINIENLKLEPKNETEVLFKPILIDYA</sequence>